<proteinExistence type="predicted"/>
<sequence>MHHRDQPLDLHHRHRRLFLPPLLSTLICTDPPPSQFVNHHRSTTAITTIDHLSLPPPLPSSAPNPTIVNILPQIFTLPMTLRKQVHTRMKNKTNSQTCAMSSMPTPLSLSLKTLPISLIYAFPRCWQAEMLNPSVEIRNVN</sequence>
<organism evidence="1 2">
    <name type="scientific">Forsythia ovata</name>
    <dbReference type="NCBI Taxonomy" id="205694"/>
    <lineage>
        <taxon>Eukaryota</taxon>
        <taxon>Viridiplantae</taxon>
        <taxon>Streptophyta</taxon>
        <taxon>Embryophyta</taxon>
        <taxon>Tracheophyta</taxon>
        <taxon>Spermatophyta</taxon>
        <taxon>Magnoliopsida</taxon>
        <taxon>eudicotyledons</taxon>
        <taxon>Gunneridae</taxon>
        <taxon>Pentapetalae</taxon>
        <taxon>asterids</taxon>
        <taxon>lamiids</taxon>
        <taxon>Lamiales</taxon>
        <taxon>Oleaceae</taxon>
        <taxon>Forsythieae</taxon>
        <taxon>Forsythia</taxon>
    </lineage>
</organism>
<dbReference type="AlphaFoldDB" id="A0ABD1TQV8"/>
<protein>
    <submittedName>
        <fullName evidence="1">Uncharacterized protein</fullName>
    </submittedName>
</protein>
<evidence type="ECO:0000313" key="2">
    <source>
        <dbReference type="Proteomes" id="UP001604277"/>
    </source>
</evidence>
<reference evidence="2" key="1">
    <citation type="submission" date="2024-07" db="EMBL/GenBank/DDBJ databases">
        <title>Two chromosome-level genome assemblies of Korean endemic species Abeliophyllum distichum and Forsythia ovata (Oleaceae).</title>
        <authorList>
            <person name="Jang H."/>
        </authorList>
    </citation>
    <scope>NUCLEOTIDE SEQUENCE [LARGE SCALE GENOMIC DNA]</scope>
</reference>
<keyword evidence="2" id="KW-1185">Reference proteome</keyword>
<comment type="caution">
    <text evidence="1">The sequence shown here is derived from an EMBL/GenBank/DDBJ whole genome shotgun (WGS) entry which is preliminary data.</text>
</comment>
<name>A0ABD1TQV8_9LAMI</name>
<dbReference type="EMBL" id="JBFOLJ010000008">
    <property type="protein sequence ID" value="KAL2515094.1"/>
    <property type="molecule type" value="Genomic_DNA"/>
</dbReference>
<accession>A0ABD1TQV8</accession>
<dbReference type="Proteomes" id="UP001604277">
    <property type="component" value="Unassembled WGS sequence"/>
</dbReference>
<evidence type="ECO:0000313" key="1">
    <source>
        <dbReference type="EMBL" id="KAL2515094.1"/>
    </source>
</evidence>
<gene>
    <name evidence="1" type="ORF">Fot_29065</name>
</gene>